<keyword evidence="6" id="KW-0067">ATP-binding</keyword>
<evidence type="ECO:0000256" key="5">
    <source>
        <dbReference type="ARBA" id="ARBA00022777"/>
    </source>
</evidence>
<dbReference type="Proteomes" id="UP000614469">
    <property type="component" value="Unassembled WGS sequence"/>
</dbReference>
<keyword evidence="3" id="KW-0808">Transferase</keyword>
<comment type="catalytic activity">
    <reaction evidence="7">
        <text>L-threonyl-[protein] + ATP = O-phospho-L-threonyl-[protein] + ADP + H(+)</text>
        <dbReference type="Rhea" id="RHEA:46608"/>
        <dbReference type="Rhea" id="RHEA-COMP:11060"/>
        <dbReference type="Rhea" id="RHEA-COMP:11605"/>
        <dbReference type="ChEBI" id="CHEBI:15378"/>
        <dbReference type="ChEBI" id="CHEBI:30013"/>
        <dbReference type="ChEBI" id="CHEBI:30616"/>
        <dbReference type="ChEBI" id="CHEBI:61977"/>
        <dbReference type="ChEBI" id="CHEBI:456216"/>
        <dbReference type="EC" id="2.7.11.1"/>
    </reaction>
</comment>
<comment type="caution">
    <text evidence="12">The sequence shown here is derived from an EMBL/GenBank/DDBJ whole genome shotgun (WGS) entry which is preliminary data.</text>
</comment>
<dbReference type="AlphaFoldDB" id="A0A8J6NQ41"/>
<dbReference type="SMART" id="SM00220">
    <property type="entry name" value="S_TKc"/>
    <property type="match status" value="1"/>
</dbReference>
<reference evidence="12 13" key="1">
    <citation type="submission" date="2020-08" db="EMBL/GenBank/DDBJ databases">
        <title>Bridging the membrane lipid divide: bacteria of the FCB group superphylum have the potential to synthesize archaeal ether lipids.</title>
        <authorList>
            <person name="Villanueva L."/>
            <person name="Von Meijenfeldt F.A.B."/>
            <person name="Westbye A.B."/>
            <person name="Yadav S."/>
            <person name="Hopmans E.C."/>
            <person name="Dutilh B.E."/>
            <person name="Sinninghe Damste J.S."/>
        </authorList>
    </citation>
    <scope>NUCLEOTIDE SEQUENCE [LARGE SCALE GENOMIC DNA]</scope>
    <source>
        <strain evidence="12">NIOZ-UU36</strain>
    </source>
</reference>
<dbReference type="FunFam" id="3.30.200.20:FF:000035">
    <property type="entry name" value="Serine/threonine protein kinase Stk1"/>
    <property type="match status" value="1"/>
</dbReference>
<dbReference type="InterPro" id="IPR011990">
    <property type="entry name" value="TPR-like_helical_dom_sf"/>
</dbReference>
<evidence type="ECO:0000256" key="10">
    <source>
        <dbReference type="SAM" id="Phobius"/>
    </source>
</evidence>
<feature type="domain" description="Protein kinase" evidence="11">
    <location>
        <begin position="12"/>
        <end position="280"/>
    </location>
</feature>
<dbReference type="Gene3D" id="3.30.200.20">
    <property type="entry name" value="Phosphorylase Kinase, domain 1"/>
    <property type="match status" value="1"/>
</dbReference>
<evidence type="ECO:0000256" key="9">
    <source>
        <dbReference type="SAM" id="MobiDB-lite"/>
    </source>
</evidence>
<dbReference type="GO" id="GO:0004674">
    <property type="term" value="F:protein serine/threonine kinase activity"/>
    <property type="evidence" value="ECO:0007669"/>
    <property type="project" value="UniProtKB-KW"/>
</dbReference>
<evidence type="ECO:0000256" key="1">
    <source>
        <dbReference type="ARBA" id="ARBA00012513"/>
    </source>
</evidence>
<evidence type="ECO:0000313" key="13">
    <source>
        <dbReference type="Proteomes" id="UP000614469"/>
    </source>
</evidence>
<dbReference type="PANTHER" id="PTHR43289:SF6">
    <property type="entry name" value="SERINE_THREONINE-PROTEIN KINASE NEKL-3"/>
    <property type="match status" value="1"/>
</dbReference>
<evidence type="ECO:0000313" key="12">
    <source>
        <dbReference type="EMBL" id="MBC8336129.1"/>
    </source>
</evidence>
<keyword evidence="10" id="KW-1133">Transmembrane helix</keyword>
<sequence length="482" mass="53073">MANMVGITLGKYKLIERLGKGGMAEVYKAHHEKLDRFVTIKILHTYLSDGQEFLARFEREARAVAALRHPHIVQIHDFEHEDDIYYMVMEFIDGGTLQSKMAELSKDGKYLPIGQVKRTLQQIADALDYAHRQGIIHRDIKPSNILMNTVNDIFVTDFGIARMMSEIKFTATGSLIGTPTYMSPEQGKGLDLDNSSDIYSLGIILFEMLTGKVPFASDTPLAIIHKHINEPLPRPSELRPGLTASLERVIYKAVEKEPKDRYQTAAELFGAFDDALSPELVARFDGDDKLETPDVSALPTMVDENPIAEKFSELPTELMGVETIADMTGEPVSQPEEEPASVPKTTISPEAGPPEPAKSESVESSKSRPSLSWQERLKKNPLGLAVIGLVIIAIMVLAFSSFSGGNSCSSVDGCWGLTQERIGQGDMDGALAAIEKAIDLVPNDEHPPHAWLWCDRAGILEALGDPGEAEASFEMCAIWEHE</sequence>
<accession>A0A8J6NQ41</accession>
<feature type="region of interest" description="Disordered" evidence="9">
    <location>
        <begin position="330"/>
        <end position="373"/>
    </location>
</feature>
<evidence type="ECO:0000256" key="3">
    <source>
        <dbReference type="ARBA" id="ARBA00022679"/>
    </source>
</evidence>
<dbReference type="SUPFAM" id="SSF48452">
    <property type="entry name" value="TPR-like"/>
    <property type="match status" value="1"/>
</dbReference>
<evidence type="ECO:0000256" key="7">
    <source>
        <dbReference type="ARBA" id="ARBA00047899"/>
    </source>
</evidence>
<name>A0A8J6NQ41_9CHLR</name>
<feature type="compositionally biased region" description="Basic and acidic residues" evidence="9">
    <location>
        <begin position="357"/>
        <end position="366"/>
    </location>
</feature>
<dbReference type="PANTHER" id="PTHR43289">
    <property type="entry name" value="MITOGEN-ACTIVATED PROTEIN KINASE KINASE KINASE 20-RELATED"/>
    <property type="match status" value="1"/>
</dbReference>
<keyword evidence="4" id="KW-0547">Nucleotide-binding</keyword>
<evidence type="ECO:0000256" key="4">
    <source>
        <dbReference type="ARBA" id="ARBA00022741"/>
    </source>
</evidence>
<keyword evidence="10" id="KW-0472">Membrane</keyword>
<evidence type="ECO:0000256" key="2">
    <source>
        <dbReference type="ARBA" id="ARBA00022527"/>
    </source>
</evidence>
<dbReference type="GO" id="GO:0005524">
    <property type="term" value="F:ATP binding"/>
    <property type="evidence" value="ECO:0007669"/>
    <property type="project" value="UniProtKB-KW"/>
</dbReference>
<comment type="catalytic activity">
    <reaction evidence="8">
        <text>L-seryl-[protein] + ATP = O-phospho-L-seryl-[protein] + ADP + H(+)</text>
        <dbReference type="Rhea" id="RHEA:17989"/>
        <dbReference type="Rhea" id="RHEA-COMP:9863"/>
        <dbReference type="Rhea" id="RHEA-COMP:11604"/>
        <dbReference type="ChEBI" id="CHEBI:15378"/>
        <dbReference type="ChEBI" id="CHEBI:29999"/>
        <dbReference type="ChEBI" id="CHEBI:30616"/>
        <dbReference type="ChEBI" id="CHEBI:83421"/>
        <dbReference type="ChEBI" id="CHEBI:456216"/>
        <dbReference type="EC" id="2.7.11.1"/>
    </reaction>
</comment>
<keyword evidence="5 12" id="KW-0418">Kinase</keyword>
<dbReference type="InterPro" id="IPR011009">
    <property type="entry name" value="Kinase-like_dom_sf"/>
</dbReference>
<organism evidence="12 13">
    <name type="scientific">Candidatus Desulfolinea nitratireducens</name>
    <dbReference type="NCBI Taxonomy" id="2841698"/>
    <lineage>
        <taxon>Bacteria</taxon>
        <taxon>Bacillati</taxon>
        <taxon>Chloroflexota</taxon>
        <taxon>Anaerolineae</taxon>
        <taxon>Anaerolineales</taxon>
        <taxon>Anaerolineales incertae sedis</taxon>
        <taxon>Candidatus Desulfolinea</taxon>
    </lineage>
</organism>
<keyword evidence="2" id="KW-0723">Serine/threonine-protein kinase</keyword>
<dbReference type="PROSITE" id="PS50011">
    <property type="entry name" value="PROTEIN_KINASE_DOM"/>
    <property type="match status" value="1"/>
</dbReference>
<evidence type="ECO:0000256" key="8">
    <source>
        <dbReference type="ARBA" id="ARBA00048679"/>
    </source>
</evidence>
<dbReference type="FunFam" id="1.10.510.10:FF:000021">
    <property type="entry name" value="Serine/threonine protein kinase"/>
    <property type="match status" value="1"/>
</dbReference>
<dbReference type="Gene3D" id="1.10.510.10">
    <property type="entry name" value="Transferase(Phosphotransferase) domain 1"/>
    <property type="match status" value="1"/>
</dbReference>
<protein>
    <recommendedName>
        <fullName evidence="1">non-specific serine/threonine protein kinase</fullName>
        <ecNumber evidence="1">2.7.11.1</ecNumber>
    </recommendedName>
</protein>
<dbReference type="CDD" id="cd14014">
    <property type="entry name" value="STKc_PknB_like"/>
    <property type="match status" value="1"/>
</dbReference>
<dbReference type="EMBL" id="JACNJN010000141">
    <property type="protein sequence ID" value="MBC8336129.1"/>
    <property type="molecule type" value="Genomic_DNA"/>
</dbReference>
<keyword evidence="10" id="KW-0812">Transmembrane</keyword>
<gene>
    <name evidence="12" type="ORF">H8E29_12745</name>
</gene>
<dbReference type="PROSITE" id="PS00108">
    <property type="entry name" value="PROTEIN_KINASE_ST"/>
    <property type="match status" value="1"/>
</dbReference>
<dbReference type="Pfam" id="PF00069">
    <property type="entry name" value="Pkinase"/>
    <property type="match status" value="1"/>
</dbReference>
<dbReference type="Gene3D" id="1.25.40.10">
    <property type="entry name" value="Tetratricopeptide repeat domain"/>
    <property type="match status" value="1"/>
</dbReference>
<proteinExistence type="predicted"/>
<dbReference type="InterPro" id="IPR000719">
    <property type="entry name" value="Prot_kinase_dom"/>
</dbReference>
<evidence type="ECO:0000256" key="6">
    <source>
        <dbReference type="ARBA" id="ARBA00022840"/>
    </source>
</evidence>
<dbReference type="EC" id="2.7.11.1" evidence="1"/>
<dbReference type="SUPFAM" id="SSF56112">
    <property type="entry name" value="Protein kinase-like (PK-like)"/>
    <property type="match status" value="1"/>
</dbReference>
<evidence type="ECO:0000259" key="11">
    <source>
        <dbReference type="PROSITE" id="PS50011"/>
    </source>
</evidence>
<dbReference type="InterPro" id="IPR008271">
    <property type="entry name" value="Ser/Thr_kinase_AS"/>
</dbReference>
<feature type="transmembrane region" description="Helical" evidence="10">
    <location>
        <begin position="382"/>
        <end position="402"/>
    </location>
</feature>